<feature type="region of interest" description="Disordered" evidence="3">
    <location>
        <begin position="25"/>
        <end position="50"/>
    </location>
</feature>
<dbReference type="RefSeq" id="WP_149733924.1">
    <property type="nucleotide sequence ID" value="NZ_FQZD01000007.1"/>
</dbReference>
<keyword evidence="1 4" id="KW-0732">Signal</keyword>
<feature type="domain" description="TonB-dependent receptor plug" evidence="5">
    <location>
        <begin position="72"/>
        <end position="176"/>
    </location>
</feature>
<evidence type="ECO:0000256" key="3">
    <source>
        <dbReference type="SAM" id="MobiDB-lite"/>
    </source>
</evidence>
<dbReference type="AlphaFoldDB" id="A0A1M6E1T9"/>
<keyword evidence="2" id="KW-0998">Cell outer membrane</keyword>
<dbReference type="Gene3D" id="2.170.130.10">
    <property type="entry name" value="TonB-dependent receptor, plug domain"/>
    <property type="match status" value="1"/>
</dbReference>
<dbReference type="PANTHER" id="PTHR30069">
    <property type="entry name" value="TONB-DEPENDENT OUTER MEMBRANE RECEPTOR"/>
    <property type="match status" value="1"/>
</dbReference>
<dbReference type="GO" id="GO:0044718">
    <property type="term" value="P:siderophore transmembrane transport"/>
    <property type="evidence" value="ECO:0007669"/>
    <property type="project" value="TreeGrafter"/>
</dbReference>
<protein>
    <submittedName>
        <fullName evidence="6">TonB-dependent Receptor Plug Domain</fullName>
    </submittedName>
</protein>
<evidence type="ECO:0000313" key="7">
    <source>
        <dbReference type="Proteomes" id="UP000322917"/>
    </source>
</evidence>
<keyword evidence="2" id="KW-0812">Transmembrane</keyword>
<dbReference type="InterPro" id="IPR037066">
    <property type="entry name" value="Plug_dom_sf"/>
</dbReference>
<feature type="chain" id="PRO_5012657909" evidence="4">
    <location>
        <begin position="25"/>
        <end position="353"/>
    </location>
</feature>
<dbReference type="Proteomes" id="UP000322917">
    <property type="component" value="Unassembled WGS sequence"/>
</dbReference>
<dbReference type="PANTHER" id="PTHR30069:SF29">
    <property type="entry name" value="HEMOGLOBIN AND HEMOGLOBIN-HAPTOGLOBIN-BINDING PROTEIN 1-RELATED"/>
    <property type="match status" value="1"/>
</dbReference>
<sequence>MYSTTKKSGIMLLACMAIATSVQAAPPETASPETVATESNREAEGKATESDQIPEYTFDDFIVTATRVAKRLKDVPANVTVITAEDLKKRNIFSLREALQNEVGLYVKPTAEVKDALSIRGFGSGNILVLYNGQQINTSFDGSVAWDSFPISDVERIEIVRGAGSSLYGGHAVAGVINIITKKPAPASGEVKTDLTLSTGSNNTWQRGIRIGGSTNDKLSFNTGYEKRSTDGYSGYYVTPGKTIGTPTLNVTLPKLGNGTYLLGGRGEKSKLSENYFLDLNYLLDTTKTLSYSYMHNNYQYAYHNPFTYAYDGSGNPLFYGTIRTQDNTYVTLSPSAYLGYVGEREQDLHRLK</sequence>
<dbReference type="GO" id="GO:0015344">
    <property type="term" value="F:siderophore uptake transmembrane transporter activity"/>
    <property type="evidence" value="ECO:0007669"/>
    <property type="project" value="TreeGrafter"/>
</dbReference>
<keyword evidence="6" id="KW-0675">Receptor</keyword>
<reference evidence="6 7" key="1">
    <citation type="submission" date="2016-11" db="EMBL/GenBank/DDBJ databases">
        <authorList>
            <person name="Varghese N."/>
            <person name="Submissions S."/>
        </authorList>
    </citation>
    <scope>NUCLEOTIDE SEQUENCE [LARGE SCALE GENOMIC DNA]</scope>
    <source>
        <strain evidence="6 7">DSM 15287</strain>
    </source>
</reference>
<evidence type="ECO:0000256" key="1">
    <source>
        <dbReference type="ARBA" id="ARBA00022729"/>
    </source>
</evidence>
<dbReference type="GO" id="GO:0009279">
    <property type="term" value="C:cell outer membrane"/>
    <property type="evidence" value="ECO:0007669"/>
    <property type="project" value="UniProtKB-SubCell"/>
</dbReference>
<keyword evidence="2" id="KW-0472">Membrane</keyword>
<evidence type="ECO:0000256" key="4">
    <source>
        <dbReference type="SAM" id="SignalP"/>
    </source>
</evidence>
<comment type="subcellular location">
    <subcellularLocation>
        <location evidence="2">Cell outer membrane</location>
        <topology evidence="2">Multi-pass membrane protein</topology>
    </subcellularLocation>
</comment>
<feature type="signal peptide" evidence="4">
    <location>
        <begin position="1"/>
        <end position="24"/>
    </location>
</feature>
<comment type="similarity">
    <text evidence="2">Belongs to the TonB-dependent receptor family.</text>
</comment>
<keyword evidence="7" id="KW-1185">Reference proteome</keyword>
<keyword evidence="2" id="KW-1134">Transmembrane beta strand</keyword>
<organism evidence="6 7">
    <name type="scientific">Propionispora hippei DSM 15287</name>
    <dbReference type="NCBI Taxonomy" id="1123003"/>
    <lineage>
        <taxon>Bacteria</taxon>
        <taxon>Bacillati</taxon>
        <taxon>Bacillota</taxon>
        <taxon>Negativicutes</taxon>
        <taxon>Selenomonadales</taxon>
        <taxon>Sporomusaceae</taxon>
        <taxon>Propionispora</taxon>
    </lineage>
</organism>
<gene>
    <name evidence="6" type="ORF">SAMN02745170_01098</name>
</gene>
<dbReference type="OrthoDB" id="1631017at2"/>
<dbReference type="SUPFAM" id="SSF56935">
    <property type="entry name" value="Porins"/>
    <property type="match status" value="1"/>
</dbReference>
<evidence type="ECO:0000256" key="2">
    <source>
        <dbReference type="PROSITE-ProRule" id="PRU01360"/>
    </source>
</evidence>
<dbReference type="InterPro" id="IPR012910">
    <property type="entry name" value="Plug_dom"/>
</dbReference>
<proteinExistence type="inferred from homology"/>
<feature type="compositionally biased region" description="Basic and acidic residues" evidence="3">
    <location>
        <begin position="39"/>
        <end position="49"/>
    </location>
</feature>
<evidence type="ECO:0000313" key="6">
    <source>
        <dbReference type="EMBL" id="SHI79494.1"/>
    </source>
</evidence>
<accession>A0A1M6E1T9</accession>
<evidence type="ECO:0000259" key="5">
    <source>
        <dbReference type="Pfam" id="PF07715"/>
    </source>
</evidence>
<dbReference type="InterPro" id="IPR039426">
    <property type="entry name" value="TonB-dep_rcpt-like"/>
</dbReference>
<dbReference type="Pfam" id="PF07715">
    <property type="entry name" value="Plug"/>
    <property type="match status" value="1"/>
</dbReference>
<dbReference type="EMBL" id="FQZD01000007">
    <property type="protein sequence ID" value="SHI79494.1"/>
    <property type="molecule type" value="Genomic_DNA"/>
</dbReference>
<keyword evidence="2" id="KW-0813">Transport</keyword>
<dbReference type="PROSITE" id="PS52016">
    <property type="entry name" value="TONB_DEPENDENT_REC_3"/>
    <property type="match status" value="1"/>
</dbReference>
<name>A0A1M6E1T9_9FIRM</name>